<dbReference type="Proteomes" id="UP000494206">
    <property type="component" value="Unassembled WGS sequence"/>
</dbReference>
<gene>
    <name evidence="1" type="ORF">CBOVIS_LOCUS12420</name>
</gene>
<keyword evidence="2" id="KW-1185">Reference proteome</keyword>
<evidence type="ECO:0008006" key="3">
    <source>
        <dbReference type="Google" id="ProtNLM"/>
    </source>
</evidence>
<evidence type="ECO:0000313" key="1">
    <source>
        <dbReference type="EMBL" id="CAB3410977.1"/>
    </source>
</evidence>
<dbReference type="AlphaFoldDB" id="A0A8S1FAU1"/>
<sequence length="117" mass="13229">MSSALRFFRYLRSYPLCPFCYNNPPFENMPEASGCINCPHPSCPNSYNGVGVCGCLQNCGGVMVVDVQSHPKWRLTCNKCASVIALFDRAQKIMIEVARNAERNLFVLSIRRLDRIH</sequence>
<name>A0A8S1FAU1_9PELO</name>
<organism evidence="1 2">
    <name type="scientific">Caenorhabditis bovis</name>
    <dbReference type="NCBI Taxonomy" id="2654633"/>
    <lineage>
        <taxon>Eukaryota</taxon>
        <taxon>Metazoa</taxon>
        <taxon>Ecdysozoa</taxon>
        <taxon>Nematoda</taxon>
        <taxon>Chromadorea</taxon>
        <taxon>Rhabditida</taxon>
        <taxon>Rhabditina</taxon>
        <taxon>Rhabditomorpha</taxon>
        <taxon>Rhabditoidea</taxon>
        <taxon>Rhabditidae</taxon>
        <taxon>Peloderinae</taxon>
        <taxon>Caenorhabditis</taxon>
    </lineage>
</organism>
<comment type="caution">
    <text evidence="1">The sequence shown here is derived from an EMBL/GenBank/DDBJ whole genome shotgun (WGS) entry which is preliminary data.</text>
</comment>
<reference evidence="1 2" key="1">
    <citation type="submission" date="2020-04" db="EMBL/GenBank/DDBJ databases">
        <authorList>
            <person name="Laetsch R D."/>
            <person name="Stevens L."/>
            <person name="Kumar S."/>
            <person name="Blaxter L. M."/>
        </authorList>
    </citation>
    <scope>NUCLEOTIDE SEQUENCE [LARGE SCALE GENOMIC DNA]</scope>
</reference>
<dbReference type="OrthoDB" id="430051at2759"/>
<dbReference type="EMBL" id="CADEPM010000012">
    <property type="protein sequence ID" value="CAB3410977.1"/>
    <property type="molecule type" value="Genomic_DNA"/>
</dbReference>
<accession>A0A8S1FAU1</accession>
<evidence type="ECO:0000313" key="2">
    <source>
        <dbReference type="Proteomes" id="UP000494206"/>
    </source>
</evidence>
<protein>
    <recommendedName>
        <fullName evidence="3">DNA topoisomerase</fullName>
    </recommendedName>
</protein>
<proteinExistence type="predicted"/>